<dbReference type="InterPro" id="IPR011010">
    <property type="entry name" value="DNA_brk_join_enz"/>
</dbReference>
<dbReference type="GO" id="GO:0006310">
    <property type="term" value="P:DNA recombination"/>
    <property type="evidence" value="ECO:0007669"/>
    <property type="project" value="UniProtKB-KW"/>
</dbReference>
<dbReference type="InterPro" id="IPR013762">
    <property type="entry name" value="Integrase-like_cat_sf"/>
</dbReference>
<dbReference type="OrthoDB" id="7307160at2"/>
<dbReference type="GO" id="GO:0015074">
    <property type="term" value="P:DNA integration"/>
    <property type="evidence" value="ECO:0007669"/>
    <property type="project" value="InterPro"/>
</dbReference>
<dbReference type="InterPro" id="IPR010998">
    <property type="entry name" value="Integrase_recombinase_N"/>
</dbReference>
<dbReference type="Proteomes" id="UP000280346">
    <property type="component" value="Unassembled WGS sequence"/>
</dbReference>
<dbReference type="RefSeq" id="WP_127000534.1">
    <property type="nucleotide sequence ID" value="NZ_JBNPXW010000013.1"/>
</dbReference>
<proteinExistence type="predicted"/>
<dbReference type="Gene3D" id="1.10.150.130">
    <property type="match status" value="1"/>
</dbReference>
<evidence type="ECO:0000256" key="1">
    <source>
        <dbReference type="ARBA" id="ARBA00023125"/>
    </source>
</evidence>
<dbReference type="Gene3D" id="1.10.443.10">
    <property type="entry name" value="Intergrase catalytic core"/>
    <property type="match status" value="1"/>
</dbReference>
<keyword evidence="2" id="KW-0233">DNA recombination</keyword>
<sequence length="482" mass="53978">MKRDERIHNRRNLRGWNAYRRWCGEEQPGIDPGRLEAYIAHLAVTHASRPKDMCELLYGLAAALRERDPDGDHLWAERAVRAVWMASPARKSSDGPGRGAASRRRRVRLLVEEWPAPIRAAWAAARGTGRRRLSLRDRAEEDNPARKWSAKTADLREKDMGLYLAFCRSASLPLAVTPEQVEAYLAAKAGKGCSAATLTSAAINLAMMARALWPDEDWGWLRDHAFELEEEAEEAPKARRKAERMRSVTELRDLARGLMVRAETTGRTRRAAALYQKGLIILMLTHHPVRRRNLHELRLGEAPDDAITGGFIDRLPRGGFSLLWLNTKNGDSRVESLADGMVEPMERWLAFWRPTLVTEASGDSLWLSASPGFIGSPLTPSSLTGCVMGITEQEFGLGLGPHLFRDVAATAIVDHVPEQADLIPRLLGHRNPRSCEPYIQQASTVAAARSLEEVIEQRIEDGLTAHERVERAALFGRLEKRR</sequence>
<dbReference type="SUPFAM" id="SSF56349">
    <property type="entry name" value="DNA breaking-rejoining enzymes"/>
    <property type="match status" value="1"/>
</dbReference>
<evidence type="ECO:0000313" key="3">
    <source>
        <dbReference type="EMBL" id="RUQ68094.1"/>
    </source>
</evidence>
<evidence type="ECO:0000313" key="4">
    <source>
        <dbReference type="Proteomes" id="UP000280346"/>
    </source>
</evidence>
<accession>A0A3S0VGV4</accession>
<dbReference type="EMBL" id="RZIJ01000015">
    <property type="protein sequence ID" value="RUQ68094.1"/>
    <property type="molecule type" value="Genomic_DNA"/>
</dbReference>
<keyword evidence="4" id="KW-1185">Reference proteome</keyword>
<gene>
    <name evidence="3" type="ORF">EJ913_18430</name>
</gene>
<keyword evidence="1" id="KW-0238">DNA-binding</keyword>
<name>A0A3S0VGV4_9PROT</name>
<comment type="caution">
    <text evidence="3">The sequence shown here is derived from an EMBL/GenBank/DDBJ whole genome shotgun (WGS) entry which is preliminary data.</text>
</comment>
<protein>
    <submittedName>
        <fullName evidence="3">Site-specific integrase</fullName>
    </submittedName>
</protein>
<evidence type="ECO:0000256" key="2">
    <source>
        <dbReference type="ARBA" id="ARBA00023172"/>
    </source>
</evidence>
<dbReference type="AlphaFoldDB" id="A0A3S0VGV4"/>
<organism evidence="3 4">
    <name type="scientific">Azospirillum doebereinerae</name>
    <dbReference type="NCBI Taxonomy" id="92933"/>
    <lineage>
        <taxon>Bacteria</taxon>
        <taxon>Pseudomonadati</taxon>
        <taxon>Pseudomonadota</taxon>
        <taxon>Alphaproteobacteria</taxon>
        <taxon>Rhodospirillales</taxon>
        <taxon>Azospirillaceae</taxon>
        <taxon>Azospirillum</taxon>
    </lineage>
</organism>
<reference evidence="3 4" key="1">
    <citation type="submission" date="2018-12" db="EMBL/GenBank/DDBJ databases">
        <authorList>
            <person name="Yang Y."/>
        </authorList>
    </citation>
    <scope>NUCLEOTIDE SEQUENCE [LARGE SCALE GENOMIC DNA]</scope>
    <source>
        <strain evidence="3 4">GSF71</strain>
    </source>
</reference>
<dbReference type="GO" id="GO:0003677">
    <property type="term" value="F:DNA binding"/>
    <property type="evidence" value="ECO:0007669"/>
    <property type="project" value="UniProtKB-KW"/>
</dbReference>